<keyword evidence="4" id="KW-1185">Reference proteome</keyword>
<evidence type="ECO:0000259" key="2">
    <source>
        <dbReference type="Pfam" id="PF06527"/>
    </source>
</evidence>
<dbReference type="Proteomes" id="UP000320806">
    <property type="component" value="Unassembled WGS sequence"/>
</dbReference>
<dbReference type="AlphaFoldDB" id="A0A542EC93"/>
<accession>A0A542EC93</accession>
<dbReference type="EMBL" id="VFMO01000001">
    <property type="protein sequence ID" value="TQJ12957.1"/>
    <property type="molecule type" value="Genomic_DNA"/>
</dbReference>
<dbReference type="RefSeq" id="WP_141927232.1">
    <property type="nucleotide sequence ID" value="NZ_BAABCI010000039.1"/>
</dbReference>
<organism evidence="3 4">
    <name type="scientific">Yimella lutea</name>
    <dbReference type="NCBI Taxonomy" id="587872"/>
    <lineage>
        <taxon>Bacteria</taxon>
        <taxon>Bacillati</taxon>
        <taxon>Actinomycetota</taxon>
        <taxon>Actinomycetes</taxon>
        <taxon>Micrococcales</taxon>
        <taxon>Dermacoccaceae</taxon>
        <taxon>Yimella</taxon>
    </lineage>
</organism>
<dbReference type="OrthoDB" id="4813139at2"/>
<gene>
    <name evidence="3" type="ORF">FB459_0337</name>
</gene>
<comment type="caution">
    <text evidence="3">The sequence shown here is derived from an EMBL/GenBank/DDBJ whole genome shotgun (WGS) entry which is preliminary data.</text>
</comment>
<dbReference type="InterPro" id="IPR009492">
    <property type="entry name" value="TniQ"/>
</dbReference>
<proteinExistence type="predicted"/>
<evidence type="ECO:0000313" key="3">
    <source>
        <dbReference type="EMBL" id="TQJ12957.1"/>
    </source>
</evidence>
<protein>
    <submittedName>
        <fullName evidence="3">TniQ protein</fullName>
    </submittedName>
</protein>
<reference evidence="3 4" key="1">
    <citation type="submission" date="2019-06" db="EMBL/GenBank/DDBJ databases">
        <title>Sequencing the genomes of 1000 actinobacteria strains.</title>
        <authorList>
            <person name="Klenk H.-P."/>
        </authorList>
    </citation>
    <scope>NUCLEOTIDE SEQUENCE [LARGE SCALE GENOMIC DNA]</scope>
    <source>
        <strain evidence="3 4">DSM 19828</strain>
    </source>
</reference>
<feature type="region of interest" description="Disordered" evidence="1">
    <location>
        <begin position="380"/>
        <end position="405"/>
    </location>
</feature>
<dbReference type="Pfam" id="PF06527">
    <property type="entry name" value="TniQ"/>
    <property type="match status" value="1"/>
</dbReference>
<evidence type="ECO:0000313" key="4">
    <source>
        <dbReference type="Proteomes" id="UP000320806"/>
    </source>
</evidence>
<name>A0A542EC93_9MICO</name>
<sequence>MRRRWPLHPPPRNDEALSSWVHRLAALYDMEVEELLRHDLAPPGTDPVRTRGDLDWDPPTSVLLALSERTGVALGDVRRMTIAGQVPWLLDTLGPEPEPGAAFDTYVHQDSLLLTAKERRHRPVPGWRAWLPASGPLRRACRHCMTTAPAFTVVSQLPLTLSCPEHGCTLTPTIGAAGTFLGWGPADMTASAPSEAALAMDRRTHQGLRMGTLTLLRRPVHVGVWFRLLRTLIDELSTPYSKLRIRSRRTMDHIWQRAGHPVRAGFVGHWRCYEALPWPKQQTFLDAAATALDLIETGDILGHGTLAQLLTPEPHRPVPDGTPPAPARRDYWKEARDAMDEAISLARHDPAAGRQLLTGLTSMTRSETSFQRTREDLITAGIPDGHLPPTLAETHPPKTRTGSDATVTYSAADHLRVT</sequence>
<evidence type="ECO:0000256" key="1">
    <source>
        <dbReference type="SAM" id="MobiDB-lite"/>
    </source>
</evidence>
<feature type="domain" description="TniQ" evidence="2">
    <location>
        <begin position="6"/>
        <end position="170"/>
    </location>
</feature>